<reference evidence="2 3" key="1">
    <citation type="submission" date="2021-05" db="EMBL/GenBank/DDBJ databases">
        <title>Novel Bacillus species.</title>
        <authorList>
            <person name="Liu G."/>
        </authorList>
    </citation>
    <scope>NUCLEOTIDE SEQUENCE [LARGE SCALE GENOMIC DNA]</scope>
    <source>
        <strain evidence="2 3">FJAT-49682</strain>
    </source>
</reference>
<dbReference type="AlphaFoldDB" id="A0A942USN4"/>
<keyword evidence="3" id="KW-1185">Reference proteome</keyword>
<organism evidence="2 3">
    <name type="scientific">Lederbergia citrea</name>
    <dbReference type="NCBI Taxonomy" id="2833581"/>
    <lineage>
        <taxon>Bacteria</taxon>
        <taxon>Bacillati</taxon>
        <taxon>Bacillota</taxon>
        <taxon>Bacilli</taxon>
        <taxon>Bacillales</taxon>
        <taxon>Bacillaceae</taxon>
        <taxon>Lederbergia</taxon>
    </lineage>
</organism>
<protein>
    <submittedName>
        <fullName evidence="2">Uncharacterized protein</fullName>
    </submittedName>
</protein>
<feature type="compositionally biased region" description="Acidic residues" evidence="1">
    <location>
        <begin position="45"/>
        <end position="58"/>
    </location>
</feature>
<proteinExistence type="predicted"/>
<name>A0A942USN4_9BACI</name>
<dbReference type="RefSeq" id="WP_213099368.1">
    <property type="nucleotide sequence ID" value="NZ_JAGYPH010000003.1"/>
</dbReference>
<gene>
    <name evidence="2" type="ORF">KHA91_16645</name>
</gene>
<dbReference type="Proteomes" id="UP000676456">
    <property type="component" value="Unassembled WGS sequence"/>
</dbReference>
<evidence type="ECO:0000313" key="3">
    <source>
        <dbReference type="Proteomes" id="UP000676456"/>
    </source>
</evidence>
<feature type="region of interest" description="Disordered" evidence="1">
    <location>
        <begin position="1"/>
        <end position="70"/>
    </location>
</feature>
<feature type="compositionally biased region" description="Basic and acidic residues" evidence="1">
    <location>
        <begin position="10"/>
        <end position="35"/>
    </location>
</feature>
<feature type="compositionally biased region" description="Basic and acidic residues" evidence="1">
    <location>
        <begin position="59"/>
        <end position="70"/>
    </location>
</feature>
<accession>A0A942USN4</accession>
<comment type="caution">
    <text evidence="2">The sequence shown here is derived from an EMBL/GenBank/DDBJ whole genome shotgun (WGS) entry which is preliminary data.</text>
</comment>
<evidence type="ECO:0000313" key="2">
    <source>
        <dbReference type="EMBL" id="MBS4224351.1"/>
    </source>
</evidence>
<evidence type="ECO:0000256" key="1">
    <source>
        <dbReference type="SAM" id="MobiDB-lite"/>
    </source>
</evidence>
<dbReference type="EMBL" id="JAGYPN010000003">
    <property type="protein sequence ID" value="MBS4224351.1"/>
    <property type="molecule type" value="Genomic_DNA"/>
</dbReference>
<sequence length="70" mass="8344">MSHEPTQNKINRDKVLRERNEKDEAFMKDQEKQSQRDQLVMPIDDISDELVEEREENEQDKRGSAGEKEL</sequence>